<organism evidence="2 3">
    <name type="scientific">Noviherbaspirillum aridicola</name>
    <dbReference type="NCBI Taxonomy" id="2849687"/>
    <lineage>
        <taxon>Bacteria</taxon>
        <taxon>Pseudomonadati</taxon>
        <taxon>Pseudomonadota</taxon>
        <taxon>Betaproteobacteria</taxon>
        <taxon>Burkholderiales</taxon>
        <taxon>Oxalobacteraceae</taxon>
        <taxon>Noviherbaspirillum</taxon>
    </lineage>
</organism>
<gene>
    <name evidence="2" type="ORF">NCCP691_34670</name>
</gene>
<dbReference type="Proteomes" id="UP000887222">
    <property type="component" value="Unassembled WGS sequence"/>
</dbReference>
<dbReference type="EMBL" id="BPMK01000017">
    <property type="protein sequence ID" value="GIZ53453.1"/>
    <property type="molecule type" value="Genomic_DNA"/>
</dbReference>
<reference evidence="2 3" key="1">
    <citation type="journal article" date="2022" name="Int. J. Syst. Evol. Microbiol.">
        <title>Noviherbaspirillum aridicola sp. nov., isolated from an arid soil in Pakistan.</title>
        <authorList>
            <person name="Khan I.U."/>
            <person name="Saqib M."/>
            <person name="Amin A."/>
            <person name="Hussain F."/>
            <person name="Li L."/>
            <person name="Liu Y.H."/>
            <person name="Fang B.Z."/>
            <person name="Ahmed I."/>
            <person name="Li W.J."/>
        </authorList>
    </citation>
    <scope>NUCLEOTIDE SEQUENCE [LARGE SCALE GENOMIC DNA]</scope>
    <source>
        <strain evidence="2 3">NCCP-691</strain>
    </source>
</reference>
<dbReference type="Pfam" id="PF10881">
    <property type="entry name" value="DUF2726"/>
    <property type="match status" value="1"/>
</dbReference>
<name>A0ABQ4Q8D2_9BURK</name>
<accession>A0ABQ4Q8D2</accession>
<proteinExistence type="predicted"/>
<sequence length="176" mass="19674">MPDAILFFGIVFAGLAGWFFCHREQKPRFRQKQILTGSEAELFESLRAALPDCVVAPRVAVSSLIEPTGALAARRAGRRRLAGQRVDFAVFDEGMHLLAVIEVVHRSRRSREEAERERFFSTAGVAVIRLRAGRLPSDLKIRAAVFGKSRRSHPAAEALAYTPVRTPWRNTVNAHI</sequence>
<evidence type="ECO:0000313" key="2">
    <source>
        <dbReference type="EMBL" id="GIZ53453.1"/>
    </source>
</evidence>
<comment type="caution">
    <text evidence="2">The sequence shown here is derived from an EMBL/GenBank/DDBJ whole genome shotgun (WGS) entry which is preliminary data.</text>
</comment>
<keyword evidence="3" id="KW-1185">Reference proteome</keyword>
<feature type="domain" description="DUF2726" evidence="1">
    <location>
        <begin position="32"/>
        <end position="144"/>
    </location>
</feature>
<dbReference type="RefSeq" id="WP_220809869.1">
    <property type="nucleotide sequence ID" value="NZ_BPMK01000017.1"/>
</dbReference>
<evidence type="ECO:0000259" key="1">
    <source>
        <dbReference type="Pfam" id="PF10881"/>
    </source>
</evidence>
<dbReference type="InterPro" id="IPR024402">
    <property type="entry name" value="DUF2726"/>
</dbReference>
<protein>
    <recommendedName>
        <fullName evidence="1">DUF2726 domain-containing protein</fullName>
    </recommendedName>
</protein>
<evidence type="ECO:0000313" key="3">
    <source>
        <dbReference type="Proteomes" id="UP000887222"/>
    </source>
</evidence>